<proteinExistence type="predicted"/>
<protein>
    <submittedName>
        <fullName evidence="2">Glycosyltransferase family 2 protein</fullName>
        <ecNumber evidence="2">2.4.-.-</ecNumber>
    </submittedName>
</protein>
<comment type="caution">
    <text evidence="2">The sequence shown here is derived from an EMBL/GenBank/DDBJ whole genome shotgun (WGS) entry which is preliminary data.</text>
</comment>
<dbReference type="PANTHER" id="PTHR43685">
    <property type="entry name" value="GLYCOSYLTRANSFERASE"/>
    <property type="match status" value="1"/>
</dbReference>
<dbReference type="Gene3D" id="3.90.550.10">
    <property type="entry name" value="Spore Coat Polysaccharide Biosynthesis Protein SpsA, Chain A"/>
    <property type="match status" value="1"/>
</dbReference>
<dbReference type="Pfam" id="PF00535">
    <property type="entry name" value="Glycos_transf_2"/>
    <property type="match status" value="1"/>
</dbReference>
<organism evidence="2 3">
    <name type="scientific">Variovorax dokdonensis</name>
    <dbReference type="NCBI Taxonomy" id="344883"/>
    <lineage>
        <taxon>Bacteria</taxon>
        <taxon>Pseudomonadati</taxon>
        <taxon>Pseudomonadota</taxon>
        <taxon>Betaproteobacteria</taxon>
        <taxon>Burkholderiales</taxon>
        <taxon>Comamonadaceae</taxon>
        <taxon>Variovorax</taxon>
    </lineage>
</organism>
<dbReference type="Proteomes" id="UP001174908">
    <property type="component" value="Unassembled WGS sequence"/>
</dbReference>
<feature type="domain" description="Glycosyltransferase 2-like" evidence="1">
    <location>
        <begin position="12"/>
        <end position="129"/>
    </location>
</feature>
<reference evidence="2" key="1">
    <citation type="submission" date="2023-06" db="EMBL/GenBank/DDBJ databases">
        <authorList>
            <person name="Jiang Y."/>
            <person name="Liu Q."/>
        </authorList>
    </citation>
    <scope>NUCLEOTIDE SEQUENCE</scope>
    <source>
        <strain evidence="2">CGMCC 1.12089</strain>
    </source>
</reference>
<evidence type="ECO:0000313" key="2">
    <source>
        <dbReference type="EMBL" id="MDM0044626.1"/>
    </source>
</evidence>
<dbReference type="SUPFAM" id="SSF53448">
    <property type="entry name" value="Nucleotide-diphospho-sugar transferases"/>
    <property type="match status" value="1"/>
</dbReference>
<sequence length="324" mass="37064">MITQEVSDVSVSIVMAAYNAQRTIGDAIRSVLAQTCTSFELLICDDGSTDDTTQVVESFVDPRIKLLRGGANRGPGPSRDRAIDCARGTWVTFLDADDQYLPRRLETLLPVAREHPDDLVADAVMDCHDTPSGLAPWRVVWDERHFQPSGADVRILKFEQFLQEDRQLIKPFFRRELAMKLKASHGEKLNGEDVVFLFSFFANGSVVRYVPRPLYLYRMTPGSLSTKNSDRFRIFREVFEEGKDLFAHDLSATAAVEAKILCIRRLERYQTFLSPLRSGHLLRAGRIFMQEPWVIREFAKRVFERLPFHASRIVRGGRARRVGW</sequence>
<name>A0ABT7N9K1_9BURK</name>
<dbReference type="GO" id="GO:0016757">
    <property type="term" value="F:glycosyltransferase activity"/>
    <property type="evidence" value="ECO:0007669"/>
    <property type="project" value="UniProtKB-KW"/>
</dbReference>
<dbReference type="InterPro" id="IPR029044">
    <property type="entry name" value="Nucleotide-diphossugar_trans"/>
</dbReference>
<keyword evidence="2" id="KW-0328">Glycosyltransferase</keyword>
<dbReference type="CDD" id="cd00761">
    <property type="entry name" value="Glyco_tranf_GTA_type"/>
    <property type="match status" value="1"/>
</dbReference>
<dbReference type="InterPro" id="IPR050834">
    <property type="entry name" value="Glycosyltransf_2"/>
</dbReference>
<keyword evidence="3" id="KW-1185">Reference proteome</keyword>
<accession>A0ABT7N9K1</accession>
<dbReference type="RefSeq" id="WP_286659749.1">
    <property type="nucleotide sequence ID" value="NZ_JASZYV010000002.1"/>
</dbReference>
<dbReference type="EC" id="2.4.-.-" evidence="2"/>
<evidence type="ECO:0000259" key="1">
    <source>
        <dbReference type="Pfam" id="PF00535"/>
    </source>
</evidence>
<dbReference type="PANTHER" id="PTHR43685:SF2">
    <property type="entry name" value="GLYCOSYLTRANSFERASE 2-LIKE DOMAIN-CONTAINING PROTEIN"/>
    <property type="match status" value="1"/>
</dbReference>
<evidence type="ECO:0000313" key="3">
    <source>
        <dbReference type="Proteomes" id="UP001174908"/>
    </source>
</evidence>
<dbReference type="InterPro" id="IPR001173">
    <property type="entry name" value="Glyco_trans_2-like"/>
</dbReference>
<keyword evidence="2" id="KW-0808">Transferase</keyword>
<dbReference type="EMBL" id="JASZYV010000002">
    <property type="protein sequence ID" value="MDM0044626.1"/>
    <property type="molecule type" value="Genomic_DNA"/>
</dbReference>
<gene>
    <name evidence="2" type="ORF">QTH91_09050</name>
</gene>